<dbReference type="AlphaFoldDB" id="A1BJP4"/>
<proteinExistence type="predicted"/>
<dbReference type="HOGENOM" id="CLU_093087_0_0_10"/>
<dbReference type="KEGG" id="cph:Cpha266_2637"/>
<name>A1BJP4_CHLPD</name>
<reference evidence="1 2" key="1">
    <citation type="submission" date="2006-12" db="EMBL/GenBank/DDBJ databases">
        <title>Complete sequence of Chlorobium phaeobacteroides DSM 266.</title>
        <authorList>
            <consortium name="US DOE Joint Genome Institute"/>
            <person name="Copeland A."/>
            <person name="Lucas S."/>
            <person name="Lapidus A."/>
            <person name="Barry K."/>
            <person name="Detter J.C."/>
            <person name="Glavina del Rio T."/>
            <person name="Hammon N."/>
            <person name="Israni S."/>
            <person name="Pitluck S."/>
            <person name="Goltsman E."/>
            <person name="Schmutz J."/>
            <person name="Larimer F."/>
            <person name="Land M."/>
            <person name="Hauser L."/>
            <person name="Mikhailova N."/>
            <person name="Li T."/>
            <person name="Overmann J."/>
            <person name="Bryant D.A."/>
            <person name="Richardson P."/>
        </authorList>
    </citation>
    <scope>NUCLEOTIDE SEQUENCE [LARGE SCALE GENOMIC DNA]</scope>
    <source>
        <strain evidence="1 2">DSM 266</strain>
    </source>
</reference>
<dbReference type="STRING" id="290317.Cpha266_2637"/>
<keyword evidence="2" id="KW-1185">Reference proteome</keyword>
<evidence type="ECO:0000313" key="2">
    <source>
        <dbReference type="Proteomes" id="UP000008701"/>
    </source>
</evidence>
<dbReference type="RefSeq" id="WP_015961152.1">
    <property type="nucleotide sequence ID" value="NC_008639.1"/>
</dbReference>
<protein>
    <recommendedName>
        <fullName evidence="3">Porin domain-containing protein</fullName>
    </recommendedName>
</protein>
<sequence>MLAELCPPPYADDSDGAAVVGFGIGNPKENLGLQVCLVSLDLSEWDRYSMAIHLHRDLGNANSFGVGVENIMLSEGSDSGKSYYAVYSQSVQSEPFINAATGVSRLHFSIGAGNGRFADKSGDDIARGKGEHGTYVFGNIAYEVADEFNVIADWNGTNLNAGLAKTFWIDNLPIVTAVGAGDLTDNSGDGVRFLFIVGTGFKL</sequence>
<gene>
    <name evidence="1" type="ordered locus">Cpha266_2637</name>
</gene>
<dbReference type="EMBL" id="CP000492">
    <property type="protein sequence ID" value="ABL66621.1"/>
    <property type="molecule type" value="Genomic_DNA"/>
</dbReference>
<evidence type="ECO:0000313" key="1">
    <source>
        <dbReference type="EMBL" id="ABL66621.1"/>
    </source>
</evidence>
<accession>A1BJP4</accession>
<organism evidence="1 2">
    <name type="scientific">Chlorobium phaeobacteroides (strain DSM 266 / SMG 266 / 2430)</name>
    <dbReference type="NCBI Taxonomy" id="290317"/>
    <lineage>
        <taxon>Bacteria</taxon>
        <taxon>Pseudomonadati</taxon>
        <taxon>Chlorobiota</taxon>
        <taxon>Chlorobiia</taxon>
        <taxon>Chlorobiales</taxon>
        <taxon>Chlorobiaceae</taxon>
        <taxon>Chlorobium/Pelodictyon group</taxon>
        <taxon>Chlorobium</taxon>
    </lineage>
</organism>
<dbReference type="Proteomes" id="UP000008701">
    <property type="component" value="Chromosome"/>
</dbReference>
<evidence type="ECO:0008006" key="3">
    <source>
        <dbReference type="Google" id="ProtNLM"/>
    </source>
</evidence>